<evidence type="ECO:0000256" key="3">
    <source>
        <dbReference type="ARBA" id="ARBA00013064"/>
    </source>
</evidence>
<dbReference type="STRING" id="1328760.A0A165H872"/>
<dbReference type="AlphaFoldDB" id="A0A165H872"/>
<evidence type="ECO:0000256" key="8">
    <source>
        <dbReference type="ARBA" id="ARBA00039934"/>
    </source>
</evidence>
<dbReference type="EC" id="3.1.3.48" evidence="3"/>
<dbReference type="GO" id="GO:0034599">
    <property type="term" value="P:cellular response to oxidative stress"/>
    <property type="evidence" value="ECO:0007669"/>
    <property type="project" value="EnsemblFungi"/>
</dbReference>
<keyword evidence="5" id="KW-0378">Hydrolase</keyword>
<dbReference type="GO" id="GO:0004725">
    <property type="term" value="F:protein tyrosine phosphatase activity"/>
    <property type="evidence" value="ECO:0007669"/>
    <property type="project" value="UniProtKB-EC"/>
</dbReference>
<evidence type="ECO:0000256" key="5">
    <source>
        <dbReference type="ARBA" id="ARBA00022801"/>
    </source>
</evidence>
<evidence type="ECO:0000313" key="11">
    <source>
        <dbReference type="EMBL" id="KZF23120.1"/>
    </source>
</evidence>
<dbReference type="FunCoup" id="A0A165H872">
    <property type="interactions" value="35"/>
</dbReference>
<reference evidence="11 12" key="1">
    <citation type="journal article" date="2016" name="Fungal Biol.">
        <title>The genome of Xylona heveae provides a window into fungal endophytism.</title>
        <authorList>
            <person name="Gazis R."/>
            <person name="Kuo A."/>
            <person name="Riley R."/>
            <person name="LaButti K."/>
            <person name="Lipzen A."/>
            <person name="Lin J."/>
            <person name="Amirebrahimi M."/>
            <person name="Hesse C.N."/>
            <person name="Spatafora J.W."/>
            <person name="Henrissat B."/>
            <person name="Hainaut M."/>
            <person name="Grigoriev I.V."/>
            <person name="Hibbett D.S."/>
        </authorList>
    </citation>
    <scope>NUCLEOTIDE SEQUENCE [LARGE SCALE GENOMIC DNA]</scope>
    <source>
        <strain evidence="11 12">TC161</strain>
    </source>
</reference>
<dbReference type="Proteomes" id="UP000076632">
    <property type="component" value="Unassembled WGS sequence"/>
</dbReference>
<name>A0A165H872_XYLHT</name>
<dbReference type="PRINTS" id="PR01911">
    <property type="entry name" value="PFDSPHPHTASE"/>
</dbReference>
<evidence type="ECO:0000256" key="4">
    <source>
        <dbReference type="ARBA" id="ARBA00022490"/>
    </source>
</evidence>
<evidence type="ECO:0000259" key="10">
    <source>
        <dbReference type="PROSITE" id="PS50054"/>
    </source>
</evidence>
<dbReference type="InterPro" id="IPR029021">
    <property type="entry name" value="Prot-tyrosine_phosphatase-like"/>
</dbReference>
<dbReference type="InParanoid" id="A0A165H872"/>
<dbReference type="PANTHER" id="PTHR31126:SF8">
    <property type="entry name" value="TYROSINE-PROTEIN PHOSPHATASE OCA1-RELATED"/>
    <property type="match status" value="1"/>
</dbReference>
<comment type="similarity">
    <text evidence="2">Belongs to the protein-tyrosine phosphatase family.</text>
</comment>
<keyword evidence="4" id="KW-0963">Cytoplasm</keyword>
<feature type="domain" description="Tyrosine-protein phosphatase" evidence="10">
    <location>
        <begin position="13"/>
        <end position="163"/>
    </location>
</feature>
<dbReference type="GO" id="GO:0005737">
    <property type="term" value="C:cytoplasm"/>
    <property type="evidence" value="ECO:0007669"/>
    <property type="project" value="UniProtKB-SubCell"/>
</dbReference>
<dbReference type="RefSeq" id="XP_018188675.1">
    <property type="nucleotide sequence ID" value="XM_018330487.1"/>
</dbReference>
<proteinExistence type="inferred from homology"/>
<dbReference type="InterPro" id="IPR020428">
    <property type="entry name" value="PFA-DSPs"/>
</dbReference>
<evidence type="ECO:0000256" key="7">
    <source>
        <dbReference type="ARBA" id="ARBA00037204"/>
    </source>
</evidence>
<comment type="function">
    <text evidence="7">Putative tyrosine-protein phosphatase required for protection against superoxide stress.</text>
</comment>
<accession>A0A165H872</accession>
<dbReference type="InterPro" id="IPR020422">
    <property type="entry name" value="TYR_PHOSPHATASE_DUAL_dom"/>
</dbReference>
<dbReference type="GeneID" id="28895624"/>
<keyword evidence="6" id="KW-0904">Protein phosphatase</keyword>
<dbReference type="PANTHER" id="PTHR31126">
    <property type="entry name" value="TYROSINE-PROTEIN PHOSPHATASE"/>
    <property type="match status" value="1"/>
</dbReference>
<dbReference type="FunFam" id="3.90.190.10:FF:000035">
    <property type="entry name" value="Tyrosine phosphatase, putative"/>
    <property type="match status" value="1"/>
</dbReference>
<sequence>MPSTFSRFVPPVNFALVEEGVYRAGQPTAINIPFLESLKLKTIVWLAVEEPNEMVLAFADENELTIHHMGLAEGGNPWDPLTEQCVLDALHEVINLSNFPLLISCGMGRHRTGTVVGCLRRLQGWNLAAALEEYRRFTGTRRTRVVNELHIEAFRRESVALPAKEVIPKWLWAALSTE</sequence>
<organism evidence="11 12">
    <name type="scientific">Xylona heveae (strain CBS 132557 / TC161)</name>
    <dbReference type="NCBI Taxonomy" id="1328760"/>
    <lineage>
        <taxon>Eukaryota</taxon>
        <taxon>Fungi</taxon>
        <taxon>Dikarya</taxon>
        <taxon>Ascomycota</taxon>
        <taxon>Pezizomycotina</taxon>
        <taxon>Xylonomycetes</taxon>
        <taxon>Xylonales</taxon>
        <taxon>Xylonaceae</taxon>
        <taxon>Xylona</taxon>
    </lineage>
</organism>
<dbReference type="SUPFAM" id="SSF52799">
    <property type="entry name" value="(Phosphotyrosine protein) phosphatases II"/>
    <property type="match status" value="1"/>
</dbReference>
<dbReference type="Pfam" id="PF03162">
    <property type="entry name" value="Y_phosphatase2"/>
    <property type="match status" value="1"/>
</dbReference>
<evidence type="ECO:0000256" key="1">
    <source>
        <dbReference type="ARBA" id="ARBA00004496"/>
    </source>
</evidence>
<dbReference type="Gene3D" id="3.90.190.10">
    <property type="entry name" value="Protein tyrosine phosphatase superfamily"/>
    <property type="match status" value="1"/>
</dbReference>
<evidence type="ECO:0000256" key="9">
    <source>
        <dbReference type="ARBA" id="ARBA00051722"/>
    </source>
</evidence>
<dbReference type="InterPro" id="IPR004861">
    <property type="entry name" value="Siw14-like"/>
</dbReference>
<dbReference type="OrthoDB" id="6375174at2759"/>
<evidence type="ECO:0000313" key="12">
    <source>
        <dbReference type="Proteomes" id="UP000076632"/>
    </source>
</evidence>
<keyword evidence="12" id="KW-1185">Reference proteome</keyword>
<dbReference type="EMBL" id="KV407457">
    <property type="protein sequence ID" value="KZF23120.1"/>
    <property type="molecule type" value="Genomic_DNA"/>
</dbReference>
<dbReference type="OMA" id="PWNPISE"/>
<dbReference type="PROSITE" id="PS50054">
    <property type="entry name" value="TYR_PHOSPHATASE_DUAL"/>
    <property type="match status" value="1"/>
</dbReference>
<comment type="catalytic activity">
    <reaction evidence="9">
        <text>O-phospho-L-tyrosyl-[protein] + H2O = L-tyrosyl-[protein] + phosphate</text>
        <dbReference type="Rhea" id="RHEA:10684"/>
        <dbReference type="Rhea" id="RHEA-COMP:10136"/>
        <dbReference type="Rhea" id="RHEA-COMP:20101"/>
        <dbReference type="ChEBI" id="CHEBI:15377"/>
        <dbReference type="ChEBI" id="CHEBI:43474"/>
        <dbReference type="ChEBI" id="CHEBI:46858"/>
        <dbReference type="ChEBI" id="CHEBI:61978"/>
        <dbReference type="EC" id="3.1.3.48"/>
    </reaction>
</comment>
<comment type="subcellular location">
    <subcellularLocation>
        <location evidence="1">Cytoplasm</location>
    </subcellularLocation>
</comment>
<evidence type="ECO:0000256" key="6">
    <source>
        <dbReference type="ARBA" id="ARBA00022912"/>
    </source>
</evidence>
<evidence type="ECO:0000256" key="2">
    <source>
        <dbReference type="ARBA" id="ARBA00009580"/>
    </source>
</evidence>
<protein>
    <recommendedName>
        <fullName evidence="8">Putative tyrosine-protein phosphatase OCA1</fullName>
        <ecNumber evidence="3">3.1.3.48</ecNumber>
    </recommendedName>
</protein>
<gene>
    <name evidence="11" type="ORF">L228DRAFT_228954</name>
</gene>